<dbReference type="InterPro" id="IPR039647">
    <property type="entry name" value="EF_hand_pair_protein_CML-like"/>
</dbReference>
<gene>
    <name evidence="6" type="ORF">Din_005211</name>
</gene>
<sequence length="168" mass="18710">MATNPEPKPCTRPSVYLQDMEEVKKVFNKFDANGDGMISVTELADVLKALGSYTSMEEVSCMMEEIDTDKDGFINLEEFSNFCKGNSGGEDDGGVRELREAFDLYDQDKNGLISDSELHLVLNRLGQICSVQDCTRMIESVDSDGDGNVNFEEFKKMMTNKTTTKNGL</sequence>
<dbReference type="PROSITE" id="PS00018">
    <property type="entry name" value="EF_HAND_1"/>
    <property type="match status" value="4"/>
</dbReference>
<protein>
    <submittedName>
        <fullName evidence="6">Putative calcium-binding allergen Ole e 8-like</fullName>
    </submittedName>
</protein>
<dbReference type="InterPro" id="IPR011992">
    <property type="entry name" value="EF-hand-dom_pair"/>
</dbReference>
<evidence type="ECO:0000256" key="4">
    <source>
        <dbReference type="ARBA" id="ARBA00022837"/>
    </source>
</evidence>
<feature type="domain" description="EF-hand" evidence="5">
    <location>
        <begin position="129"/>
        <end position="164"/>
    </location>
</feature>
<organism evidence="6">
    <name type="scientific">Davidia involucrata</name>
    <name type="common">Dove tree</name>
    <dbReference type="NCBI Taxonomy" id="16924"/>
    <lineage>
        <taxon>Eukaryota</taxon>
        <taxon>Viridiplantae</taxon>
        <taxon>Streptophyta</taxon>
        <taxon>Embryophyta</taxon>
        <taxon>Tracheophyta</taxon>
        <taxon>Spermatophyta</taxon>
        <taxon>Magnoliopsida</taxon>
        <taxon>eudicotyledons</taxon>
        <taxon>Gunneridae</taxon>
        <taxon>Pentapetalae</taxon>
        <taxon>asterids</taxon>
        <taxon>Cornales</taxon>
        <taxon>Nyssaceae</taxon>
        <taxon>Davidia</taxon>
    </lineage>
</organism>
<dbReference type="InterPro" id="IPR018247">
    <property type="entry name" value="EF_Hand_1_Ca_BS"/>
</dbReference>
<keyword evidence="2" id="KW-0479">Metal-binding</keyword>
<dbReference type="PANTHER" id="PTHR10891">
    <property type="entry name" value="EF-HAND CALCIUM-BINDING DOMAIN CONTAINING PROTEIN"/>
    <property type="match status" value="1"/>
</dbReference>
<dbReference type="CDD" id="cd00051">
    <property type="entry name" value="EFh"/>
    <property type="match status" value="2"/>
</dbReference>
<feature type="domain" description="EF-hand" evidence="5">
    <location>
        <begin position="18"/>
        <end position="53"/>
    </location>
</feature>
<proteinExistence type="predicted"/>
<evidence type="ECO:0000313" key="6">
    <source>
        <dbReference type="EMBL" id="MPA35770.1"/>
    </source>
</evidence>
<dbReference type="SMART" id="SM00054">
    <property type="entry name" value="EFh"/>
    <property type="match status" value="4"/>
</dbReference>
<evidence type="ECO:0000256" key="3">
    <source>
        <dbReference type="ARBA" id="ARBA00022737"/>
    </source>
</evidence>
<dbReference type="InterPro" id="IPR002048">
    <property type="entry name" value="EF_hand_dom"/>
</dbReference>
<dbReference type="Gene3D" id="1.10.238.10">
    <property type="entry name" value="EF-hand"/>
    <property type="match status" value="2"/>
</dbReference>
<dbReference type="SUPFAM" id="SSF47473">
    <property type="entry name" value="EF-hand"/>
    <property type="match status" value="1"/>
</dbReference>
<evidence type="ECO:0000256" key="1">
    <source>
        <dbReference type="ARBA" id="ARBA00003291"/>
    </source>
</evidence>
<dbReference type="FunFam" id="1.10.238.10:FF:000089">
    <property type="entry name" value="calmodulin-like protein 3"/>
    <property type="match status" value="1"/>
</dbReference>
<dbReference type="Pfam" id="PF13499">
    <property type="entry name" value="EF-hand_7"/>
    <property type="match status" value="2"/>
</dbReference>
<evidence type="ECO:0000256" key="2">
    <source>
        <dbReference type="ARBA" id="ARBA00022723"/>
    </source>
</evidence>
<dbReference type="GO" id="GO:0005509">
    <property type="term" value="F:calcium ion binding"/>
    <property type="evidence" value="ECO:0007669"/>
    <property type="project" value="InterPro"/>
</dbReference>
<dbReference type="PROSITE" id="PS50222">
    <property type="entry name" value="EF_HAND_2"/>
    <property type="match status" value="4"/>
</dbReference>
<reference evidence="6" key="1">
    <citation type="submission" date="2019-08" db="EMBL/GenBank/DDBJ databases">
        <title>Reference gene set and small RNA set construction with multiple tissues from Davidia involucrata Baill.</title>
        <authorList>
            <person name="Yang H."/>
            <person name="Zhou C."/>
            <person name="Li G."/>
            <person name="Wang J."/>
            <person name="Gao P."/>
            <person name="Wang M."/>
            <person name="Wang R."/>
            <person name="Zhao Y."/>
        </authorList>
    </citation>
    <scope>NUCLEOTIDE SEQUENCE</scope>
    <source>
        <tissue evidence="6">Mixed with DoveR01_LX</tissue>
    </source>
</reference>
<keyword evidence="3" id="KW-0677">Repeat</keyword>
<dbReference type="EMBL" id="GHES01005211">
    <property type="protein sequence ID" value="MPA35770.1"/>
    <property type="molecule type" value="Transcribed_RNA"/>
</dbReference>
<dbReference type="FunFam" id="1.10.238.10:FF:000003">
    <property type="entry name" value="Calmodulin A"/>
    <property type="match status" value="1"/>
</dbReference>
<comment type="function">
    <text evidence="1">Potential calcium sensor.</text>
</comment>
<feature type="domain" description="EF-hand" evidence="5">
    <location>
        <begin position="54"/>
        <end position="89"/>
    </location>
</feature>
<accession>A0A5B6YVB5</accession>
<keyword evidence="4" id="KW-0106">Calcium</keyword>
<name>A0A5B6YVB5_DAVIN</name>
<evidence type="ECO:0000259" key="5">
    <source>
        <dbReference type="PROSITE" id="PS50222"/>
    </source>
</evidence>
<dbReference type="AlphaFoldDB" id="A0A5B6YVB5"/>
<dbReference type="GO" id="GO:0005737">
    <property type="term" value="C:cytoplasm"/>
    <property type="evidence" value="ECO:0007669"/>
    <property type="project" value="UniProtKB-ARBA"/>
</dbReference>
<feature type="domain" description="EF-hand" evidence="5">
    <location>
        <begin position="93"/>
        <end position="128"/>
    </location>
</feature>